<proteinExistence type="predicted"/>
<name>A0A285VTR9_9MICO</name>
<dbReference type="InterPro" id="IPR002575">
    <property type="entry name" value="Aminoglycoside_PTrfase"/>
</dbReference>
<dbReference type="EMBL" id="OBQK01000006">
    <property type="protein sequence ID" value="SOC56021.1"/>
    <property type="molecule type" value="Genomic_DNA"/>
</dbReference>
<gene>
    <name evidence="2" type="ORF">SAMN05421879_106164</name>
</gene>
<evidence type="ECO:0000313" key="2">
    <source>
        <dbReference type="EMBL" id="SOC56021.1"/>
    </source>
</evidence>
<sequence length="330" mass="35538">MSAPTPPQLGPEEVAALVDAHPGWWPTPPEDRSGAGTEVTLLGRGESFTAWRARRGAAELAVRVPHRPPVELPKPLPDEHELLDRLPDGVGARPVAVHEPTAADPTAYLVTTVVPGHVLTPRDWTDGLLAALAGQLARLHVLARTDGLDLTGDHDLVEAATHSRDWWREHEPEHGAALEPLWPAVLAHQTRVQAAAPATGTTLIHGDACLTNVVVDGDVPRLIDWEWAGAGDPARDLAYAGGRVHADPWYADLHDDRVRRQVEAYAAARAALGSPVDVEPLLLRRAGWLVHETYFVTPHLRRVASRGGPGAGRYTGTADLLTAGLRAWLT</sequence>
<evidence type="ECO:0000313" key="3">
    <source>
        <dbReference type="Proteomes" id="UP000219688"/>
    </source>
</evidence>
<reference evidence="3" key="1">
    <citation type="submission" date="2017-08" db="EMBL/GenBank/DDBJ databases">
        <authorList>
            <person name="Varghese N."/>
            <person name="Submissions S."/>
        </authorList>
    </citation>
    <scope>NUCLEOTIDE SEQUENCE [LARGE SCALE GENOMIC DNA]</scope>
    <source>
        <strain evidence="3">USBA17B2</strain>
    </source>
</reference>
<organism evidence="2 3">
    <name type="scientific">Ornithinimicrobium cerasi</name>
    <dbReference type="NCBI Taxonomy" id="2248773"/>
    <lineage>
        <taxon>Bacteria</taxon>
        <taxon>Bacillati</taxon>
        <taxon>Actinomycetota</taxon>
        <taxon>Actinomycetes</taxon>
        <taxon>Micrococcales</taxon>
        <taxon>Ornithinimicrobiaceae</taxon>
        <taxon>Ornithinimicrobium</taxon>
    </lineage>
</organism>
<evidence type="ECO:0000259" key="1">
    <source>
        <dbReference type="Pfam" id="PF01636"/>
    </source>
</evidence>
<dbReference type="Gene3D" id="3.90.1200.10">
    <property type="match status" value="1"/>
</dbReference>
<dbReference type="AlphaFoldDB" id="A0A285VTR9"/>
<feature type="domain" description="Aminoglycoside phosphotransferase" evidence="1">
    <location>
        <begin position="39"/>
        <end position="270"/>
    </location>
</feature>
<dbReference type="InterPro" id="IPR051678">
    <property type="entry name" value="AGP_Transferase"/>
</dbReference>
<dbReference type="InterPro" id="IPR011009">
    <property type="entry name" value="Kinase-like_dom_sf"/>
</dbReference>
<dbReference type="SUPFAM" id="SSF56112">
    <property type="entry name" value="Protein kinase-like (PK-like)"/>
    <property type="match status" value="1"/>
</dbReference>
<dbReference type="GO" id="GO:0016740">
    <property type="term" value="F:transferase activity"/>
    <property type="evidence" value="ECO:0007669"/>
    <property type="project" value="UniProtKB-KW"/>
</dbReference>
<dbReference type="PANTHER" id="PTHR21310">
    <property type="entry name" value="AMINOGLYCOSIDE PHOSPHOTRANSFERASE-RELATED-RELATED"/>
    <property type="match status" value="1"/>
</dbReference>
<accession>A0A285VTR9</accession>
<keyword evidence="2" id="KW-0808">Transferase</keyword>
<protein>
    <submittedName>
        <fullName evidence="2">Phosphotransferase enzyme family protein</fullName>
    </submittedName>
</protein>
<dbReference type="Proteomes" id="UP000219688">
    <property type="component" value="Unassembled WGS sequence"/>
</dbReference>
<dbReference type="Pfam" id="PF01636">
    <property type="entry name" value="APH"/>
    <property type="match status" value="1"/>
</dbReference>
<dbReference type="RefSeq" id="WP_097188309.1">
    <property type="nucleotide sequence ID" value="NZ_OBQK01000006.1"/>
</dbReference>
<keyword evidence="3" id="KW-1185">Reference proteome</keyword>